<accession>A0ABM9NHC7</accession>
<evidence type="ECO:0000256" key="2">
    <source>
        <dbReference type="ARBA" id="ARBA00022448"/>
    </source>
</evidence>
<keyword evidence="4" id="KW-0653">Protein transport</keyword>
<evidence type="ECO:0000313" key="6">
    <source>
        <dbReference type="EMBL" id="CAL1240023.1"/>
    </source>
</evidence>
<organism evidence="6 7">
    <name type="scientific">Candidatus Methylocalor cossyra</name>
    <dbReference type="NCBI Taxonomy" id="3108543"/>
    <lineage>
        <taxon>Bacteria</taxon>
        <taxon>Pseudomonadati</taxon>
        <taxon>Pseudomonadota</taxon>
        <taxon>Gammaproteobacteria</taxon>
        <taxon>Methylococcales</taxon>
        <taxon>Methylococcaceae</taxon>
        <taxon>Candidatus Methylocalor</taxon>
    </lineage>
</organism>
<feature type="chain" id="PRO_5045550106" evidence="5">
    <location>
        <begin position="21"/>
        <end position="191"/>
    </location>
</feature>
<dbReference type="SUPFAM" id="SSF89392">
    <property type="entry name" value="Prokaryotic lipoproteins and lipoprotein localization factors"/>
    <property type="match status" value="1"/>
</dbReference>
<dbReference type="Gene3D" id="2.50.20.10">
    <property type="entry name" value="Lipoprotein localisation LolA/LolB/LppX"/>
    <property type="match status" value="1"/>
</dbReference>
<evidence type="ECO:0000256" key="3">
    <source>
        <dbReference type="ARBA" id="ARBA00022729"/>
    </source>
</evidence>
<keyword evidence="7" id="KW-1185">Reference proteome</keyword>
<proteinExistence type="predicted"/>
<reference evidence="6 7" key="1">
    <citation type="submission" date="2024-04" db="EMBL/GenBank/DDBJ databases">
        <authorList>
            <person name="Cremers G."/>
        </authorList>
    </citation>
    <scope>NUCLEOTIDE SEQUENCE [LARGE SCALE GENOMIC DNA]</scope>
    <source>
        <strain evidence="6">MeCH1-AG</strain>
    </source>
</reference>
<sequence>MGRGKVLALLLVGGMTAAAAEPPWSLAELMALLSARGDSRARFVEEKHLALLKEPLRQEGSVEFRKPAYLAKHVVKPVEEHYLIDGDTVTVEKPGEGVRTHLSLADYPALAAFVASLRAPLAGDIAALERYYHPYLGGTRSHWRLALAPADPALAGRVRQVTLEGREGRVERLEIEELGGDRSVLRFEPGP</sequence>
<keyword evidence="6" id="KW-0449">Lipoprotein</keyword>
<name>A0ABM9NHC7_9GAMM</name>
<feature type="signal peptide" evidence="5">
    <location>
        <begin position="1"/>
        <end position="20"/>
    </location>
</feature>
<dbReference type="Proteomes" id="UP001497493">
    <property type="component" value="Chromosome"/>
</dbReference>
<dbReference type="EMBL" id="OZ026884">
    <property type="protein sequence ID" value="CAL1240023.1"/>
    <property type="molecule type" value="Genomic_DNA"/>
</dbReference>
<evidence type="ECO:0000256" key="4">
    <source>
        <dbReference type="ARBA" id="ARBA00022927"/>
    </source>
</evidence>
<evidence type="ECO:0000313" key="7">
    <source>
        <dbReference type="Proteomes" id="UP001497493"/>
    </source>
</evidence>
<dbReference type="Pfam" id="PF19574">
    <property type="entry name" value="LolA_3"/>
    <property type="match status" value="1"/>
</dbReference>
<dbReference type="RefSeq" id="WP_348759540.1">
    <property type="nucleotide sequence ID" value="NZ_OZ026884.1"/>
</dbReference>
<protein>
    <submittedName>
        <fullName evidence="6">Outer membrane lipoprotein-sorting protein</fullName>
    </submittedName>
</protein>
<evidence type="ECO:0000256" key="1">
    <source>
        <dbReference type="ARBA" id="ARBA00011245"/>
    </source>
</evidence>
<evidence type="ECO:0000256" key="5">
    <source>
        <dbReference type="SAM" id="SignalP"/>
    </source>
</evidence>
<keyword evidence="2" id="KW-0813">Transport</keyword>
<comment type="subunit">
    <text evidence="1">Monomer.</text>
</comment>
<gene>
    <name evidence="6" type="ORF">MECH1_V1_1247</name>
</gene>
<keyword evidence="3 5" id="KW-0732">Signal</keyword>
<dbReference type="InterPro" id="IPR029046">
    <property type="entry name" value="LolA/LolB/LppX"/>
</dbReference>
<dbReference type="InterPro" id="IPR004564">
    <property type="entry name" value="OM_lipoprot_carrier_LolA-like"/>
</dbReference>